<dbReference type="PANTHER" id="PTHR13164:SF3">
    <property type="entry name" value="CALCYCLIN-BINDING PROTEIN"/>
    <property type="match status" value="1"/>
</dbReference>
<keyword evidence="14" id="KW-1185">Reference proteome</keyword>
<dbReference type="PANTHER" id="PTHR13164">
    <property type="entry name" value="CALICYLIN BINDING PROTEIN"/>
    <property type="match status" value="1"/>
</dbReference>
<evidence type="ECO:0000256" key="7">
    <source>
        <dbReference type="ARBA" id="ARBA00022990"/>
    </source>
</evidence>
<dbReference type="GO" id="GO:0005737">
    <property type="term" value="C:cytoplasm"/>
    <property type="evidence" value="ECO:0007669"/>
    <property type="project" value="UniProtKB-SubCell"/>
</dbReference>
<keyword evidence="5" id="KW-0597">Phosphoprotein</keyword>
<evidence type="ECO:0000256" key="8">
    <source>
        <dbReference type="ARBA" id="ARBA00023242"/>
    </source>
</evidence>
<evidence type="ECO:0000256" key="10">
    <source>
        <dbReference type="SAM" id="Coils"/>
    </source>
</evidence>
<name>A0A0L0C1U4_LUCCU</name>
<dbReference type="Pfam" id="PF09032">
    <property type="entry name" value="Siah-Interact_N"/>
    <property type="match status" value="1"/>
</dbReference>
<dbReference type="FunFam" id="2.60.40.790:FF:000006">
    <property type="entry name" value="calcyclin-binding protein-like"/>
    <property type="match status" value="1"/>
</dbReference>
<keyword evidence="4" id="KW-0963">Cytoplasm</keyword>
<feature type="domain" description="CS" evidence="12">
    <location>
        <begin position="63"/>
        <end position="157"/>
    </location>
</feature>
<evidence type="ECO:0000256" key="4">
    <source>
        <dbReference type="ARBA" id="ARBA00022490"/>
    </source>
</evidence>
<accession>A0A0L0C1U4</accession>
<gene>
    <name evidence="13" type="ORF">FF38_08914</name>
</gene>
<dbReference type="Pfam" id="PF04969">
    <property type="entry name" value="CS"/>
    <property type="match status" value="1"/>
</dbReference>
<dbReference type="InterPro" id="IPR007699">
    <property type="entry name" value="SGS_dom"/>
</dbReference>
<evidence type="ECO:0000256" key="9">
    <source>
        <dbReference type="ARBA" id="ARBA00025145"/>
    </source>
</evidence>
<protein>
    <recommendedName>
        <fullName evidence="3">Calcyclin-binding protein</fullName>
    </recommendedName>
</protein>
<evidence type="ECO:0000259" key="12">
    <source>
        <dbReference type="PROSITE" id="PS51203"/>
    </source>
</evidence>
<dbReference type="Proteomes" id="UP000037069">
    <property type="component" value="Unassembled WGS sequence"/>
</dbReference>
<dbReference type="InterPro" id="IPR007052">
    <property type="entry name" value="CS_dom"/>
</dbReference>
<comment type="subcellular location">
    <subcellularLocation>
        <location evidence="2">Cytoplasm</location>
    </subcellularLocation>
    <subcellularLocation>
        <location evidence="1">Nucleus</location>
    </subcellularLocation>
</comment>
<keyword evidence="7" id="KW-0007">Acetylation</keyword>
<dbReference type="SUPFAM" id="SSF140106">
    <property type="entry name" value="Calcyclin-binding protein-like"/>
    <property type="match status" value="1"/>
</dbReference>
<evidence type="ECO:0000313" key="14">
    <source>
        <dbReference type="Proteomes" id="UP000037069"/>
    </source>
</evidence>
<dbReference type="PROSITE" id="PS51203">
    <property type="entry name" value="CS"/>
    <property type="match status" value="1"/>
</dbReference>
<dbReference type="InterPro" id="IPR015120">
    <property type="entry name" value="Siah-Interact_N"/>
</dbReference>
<dbReference type="GO" id="GO:0044548">
    <property type="term" value="F:S100 protein binding"/>
    <property type="evidence" value="ECO:0007669"/>
    <property type="project" value="InterPro"/>
</dbReference>
<evidence type="ECO:0000256" key="6">
    <source>
        <dbReference type="ARBA" id="ARBA00022786"/>
    </source>
</evidence>
<keyword evidence="8" id="KW-0539">Nucleus</keyword>
<feature type="domain" description="SGS" evidence="11">
    <location>
        <begin position="141"/>
        <end position="226"/>
    </location>
</feature>
<dbReference type="Gene3D" id="2.60.40.790">
    <property type="match status" value="1"/>
</dbReference>
<dbReference type="AlphaFoldDB" id="A0A0L0C1U4"/>
<dbReference type="InterPro" id="IPR008978">
    <property type="entry name" value="HSP20-like_chaperone"/>
</dbReference>
<sequence length="226" mass="25960">MSIEELRKDSEEFTKLLSEATRQRVKDALIHAKAEVDREIITLEFEAKQAEERKEQGPKRYFCELTEYGWDQSDKFIKIFITLGGVQNLDESSVVTKFTEKSLNVKVLNLHGKDYGLVINNLLEPIDVVKSYRKIKTGMIAIYLKKVNENRHWSCLTSIQKRLKEQQDSELKSSDSDNPSDALVNIMKKMYQTGDTKTKQMIAKAWTESQEKIHKGDGSGLDLPTI</sequence>
<dbReference type="GO" id="GO:0007507">
    <property type="term" value="P:heart development"/>
    <property type="evidence" value="ECO:0007669"/>
    <property type="project" value="TreeGrafter"/>
</dbReference>
<evidence type="ECO:0000259" key="11">
    <source>
        <dbReference type="PROSITE" id="PS51048"/>
    </source>
</evidence>
<evidence type="ECO:0000256" key="1">
    <source>
        <dbReference type="ARBA" id="ARBA00004123"/>
    </source>
</evidence>
<dbReference type="GO" id="GO:0031625">
    <property type="term" value="F:ubiquitin protein ligase binding"/>
    <property type="evidence" value="ECO:0007669"/>
    <property type="project" value="InterPro"/>
</dbReference>
<comment type="function">
    <text evidence="9">May be involved in calcium-dependent ubiquitination and subsequent proteasomal degradation of target proteins. Probably serves as a molecular bridge in ubiquitin E3 complexes. Participates in the ubiquitin-mediated degradation of beta-catenin (CTNNB1).</text>
</comment>
<dbReference type="OMA" id="YGWDQSA"/>
<dbReference type="InterPro" id="IPR052289">
    <property type="entry name" value="Calcyclin-binding_UBL-bridge"/>
</dbReference>
<proteinExistence type="predicted"/>
<keyword evidence="6" id="KW-0833">Ubl conjugation pathway</keyword>
<dbReference type="OrthoDB" id="164025at2759"/>
<evidence type="ECO:0000256" key="5">
    <source>
        <dbReference type="ARBA" id="ARBA00022553"/>
    </source>
</evidence>
<comment type="caution">
    <text evidence="13">The sequence shown here is derived from an EMBL/GenBank/DDBJ whole genome shotgun (WGS) entry which is preliminary data.</text>
</comment>
<dbReference type="GO" id="GO:0005634">
    <property type="term" value="C:nucleus"/>
    <property type="evidence" value="ECO:0007669"/>
    <property type="project" value="UniProtKB-SubCell"/>
</dbReference>
<keyword evidence="10" id="KW-0175">Coiled coil</keyword>
<organism evidence="13 14">
    <name type="scientific">Lucilia cuprina</name>
    <name type="common">Green bottle fly</name>
    <name type="synonym">Australian sheep blowfly</name>
    <dbReference type="NCBI Taxonomy" id="7375"/>
    <lineage>
        <taxon>Eukaryota</taxon>
        <taxon>Metazoa</taxon>
        <taxon>Ecdysozoa</taxon>
        <taxon>Arthropoda</taxon>
        <taxon>Hexapoda</taxon>
        <taxon>Insecta</taxon>
        <taxon>Pterygota</taxon>
        <taxon>Neoptera</taxon>
        <taxon>Endopterygota</taxon>
        <taxon>Diptera</taxon>
        <taxon>Brachycera</taxon>
        <taxon>Muscomorpha</taxon>
        <taxon>Oestroidea</taxon>
        <taxon>Calliphoridae</taxon>
        <taxon>Luciliinae</taxon>
        <taxon>Lucilia</taxon>
    </lineage>
</organism>
<feature type="coiled-coil region" evidence="10">
    <location>
        <begin position="3"/>
        <end position="53"/>
    </location>
</feature>
<dbReference type="InterPro" id="IPR037893">
    <property type="entry name" value="CS_CacyBP"/>
</dbReference>
<dbReference type="SUPFAM" id="SSF49764">
    <property type="entry name" value="HSP20-like chaperones"/>
    <property type="match status" value="1"/>
</dbReference>
<reference evidence="13 14" key="1">
    <citation type="journal article" date="2015" name="Nat. Commun.">
        <title>Lucilia cuprina genome unlocks parasitic fly biology to underpin future interventions.</title>
        <authorList>
            <person name="Anstead C.A."/>
            <person name="Korhonen P.K."/>
            <person name="Young N.D."/>
            <person name="Hall R.S."/>
            <person name="Jex A.R."/>
            <person name="Murali S.C."/>
            <person name="Hughes D.S."/>
            <person name="Lee S.F."/>
            <person name="Perry T."/>
            <person name="Stroehlein A.J."/>
            <person name="Ansell B.R."/>
            <person name="Breugelmans B."/>
            <person name="Hofmann A."/>
            <person name="Qu J."/>
            <person name="Dugan S."/>
            <person name="Lee S.L."/>
            <person name="Chao H."/>
            <person name="Dinh H."/>
            <person name="Han Y."/>
            <person name="Doddapaneni H.V."/>
            <person name="Worley K.C."/>
            <person name="Muzny D.M."/>
            <person name="Ioannidis P."/>
            <person name="Waterhouse R.M."/>
            <person name="Zdobnov E.M."/>
            <person name="James P.J."/>
            <person name="Bagnall N.H."/>
            <person name="Kotze A.C."/>
            <person name="Gibbs R.A."/>
            <person name="Richards S."/>
            <person name="Batterham P."/>
            <person name="Gasser R.B."/>
        </authorList>
    </citation>
    <scope>NUCLEOTIDE SEQUENCE [LARGE SCALE GENOMIC DNA]</scope>
    <source>
        <strain evidence="13 14">LS</strain>
        <tissue evidence="13">Full body</tissue>
    </source>
</reference>
<dbReference type="InterPro" id="IPR037201">
    <property type="entry name" value="CacyBP_N"/>
</dbReference>
<evidence type="ECO:0000313" key="13">
    <source>
        <dbReference type="EMBL" id="KNC26227.1"/>
    </source>
</evidence>
<evidence type="ECO:0000256" key="2">
    <source>
        <dbReference type="ARBA" id="ARBA00004496"/>
    </source>
</evidence>
<dbReference type="STRING" id="7375.A0A0L0C1U4"/>
<dbReference type="PROSITE" id="PS51048">
    <property type="entry name" value="SGS"/>
    <property type="match status" value="1"/>
</dbReference>
<dbReference type="CDD" id="cd06468">
    <property type="entry name" value="p23_CacyBP"/>
    <property type="match status" value="1"/>
</dbReference>
<dbReference type="EMBL" id="JRES01001001">
    <property type="protein sequence ID" value="KNC26227.1"/>
    <property type="molecule type" value="Genomic_DNA"/>
</dbReference>
<dbReference type="Gene3D" id="4.10.860.10">
    <property type="entry name" value="UVR domain"/>
    <property type="match status" value="1"/>
</dbReference>
<dbReference type="GO" id="GO:0015631">
    <property type="term" value="F:tubulin binding"/>
    <property type="evidence" value="ECO:0007669"/>
    <property type="project" value="InterPro"/>
</dbReference>
<evidence type="ECO:0000256" key="3">
    <source>
        <dbReference type="ARBA" id="ARBA00015702"/>
    </source>
</evidence>